<organism evidence="1 2">
    <name type="scientific">Punica granatum</name>
    <name type="common">Pomegranate</name>
    <dbReference type="NCBI Taxonomy" id="22663"/>
    <lineage>
        <taxon>Eukaryota</taxon>
        <taxon>Viridiplantae</taxon>
        <taxon>Streptophyta</taxon>
        <taxon>Embryophyta</taxon>
        <taxon>Tracheophyta</taxon>
        <taxon>Spermatophyta</taxon>
        <taxon>Magnoliopsida</taxon>
        <taxon>eudicotyledons</taxon>
        <taxon>Gunneridae</taxon>
        <taxon>Pentapetalae</taxon>
        <taxon>rosids</taxon>
        <taxon>malvids</taxon>
        <taxon>Myrtales</taxon>
        <taxon>Lythraceae</taxon>
        <taxon>Punica</taxon>
    </lineage>
</organism>
<evidence type="ECO:0000313" key="2">
    <source>
        <dbReference type="Proteomes" id="UP000197138"/>
    </source>
</evidence>
<evidence type="ECO:0000313" key="1">
    <source>
        <dbReference type="EMBL" id="OWM68471.1"/>
    </source>
</evidence>
<dbReference type="AlphaFoldDB" id="A0A218W8G0"/>
<proteinExistence type="predicted"/>
<gene>
    <name evidence="1" type="ORF">CDL15_Pgr024611</name>
</gene>
<sequence length="81" mass="9398">MVDKVGHHLPNAEKREEITGQVMDQRVKQMEQFLDEIVLRLEALNLRGNRSEAKVAFVEAEYIYGSQKSTAQKRFRFSTEA</sequence>
<protein>
    <submittedName>
        <fullName evidence="1">Uncharacterized protein</fullName>
    </submittedName>
</protein>
<comment type="caution">
    <text evidence="1">The sequence shown here is derived from an EMBL/GenBank/DDBJ whole genome shotgun (WGS) entry which is preliminary data.</text>
</comment>
<dbReference type="EMBL" id="MTKT01004967">
    <property type="protein sequence ID" value="OWM68471.1"/>
    <property type="molecule type" value="Genomic_DNA"/>
</dbReference>
<reference evidence="2" key="1">
    <citation type="journal article" date="2017" name="Plant J.">
        <title>The pomegranate (Punica granatum L.) genome and the genomics of punicalagin biosynthesis.</title>
        <authorList>
            <person name="Qin G."/>
            <person name="Xu C."/>
            <person name="Ming R."/>
            <person name="Tang H."/>
            <person name="Guyot R."/>
            <person name="Kramer E.M."/>
            <person name="Hu Y."/>
            <person name="Yi X."/>
            <person name="Qi Y."/>
            <person name="Xu X."/>
            <person name="Gao Z."/>
            <person name="Pan H."/>
            <person name="Jian J."/>
            <person name="Tian Y."/>
            <person name="Yue Z."/>
            <person name="Xu Y."/>
        </authorList>
    </citation>
    <scope>NUCLEOTIDE SEQUENCE [LARGE SCALE GENOMIC DNA]</scope>
    <source>
        <strain evidence="2">cv. Dabenzi</strain>
    </source>
</reference>
<accession>A0A218W8G0</accession>
<name>A0A218W8G0_PUNGR</name>
<dbReference type="Proteomes" id="UP000197138">
    <property type="component" value="Unassembled WGS sequence"/>
</dbReference>